<evidence type="ECO:0000313" key="7">
    <source>
        <dbReference type="EMBL" id="MCO6048516.1"/>
    </source>
</evidence>
<gene>
    <name evidence="7" type="ORF">NGM99_01765</name>
</gene>
<dbReference type="Gene3D" id="3.10.350.10">
    <property type="entry name" value="LysM domain"/>
    <property type="match status" value="1"/>
</dbReference>
<proteinExistence type="predicted"/>
<dbReference type="InterPro" id="IPR011990">
    <property type="entry name" value="TPR-like_helical_dom_sf"/>
</dbReference>
<protein>
    <submittedName>
        <fullName evidence="7">Tetratricopeptide repeat protein</fullName>
    </submittedName>
</protein>
<feature type="region of interest" description="Disordered" evidence="4">
    <location>
        <begin position="571"/>
        <end position="616"/>
    </location>
</feature>
<dbReference type="Gene3D" id="1.25.40.10">
    <property type="entry name" value="Tetratricopeptide repeat domain"/>
    <property type="match status" value="2"/>
</dbReference>
<evidence type="ECO:0000256" key="2">
    <source>
        <dbReference type="ARBA" id="ARBA00022803"/>
    </source>
</evidence>
<feature type="chain" id="PRO_5046507485" evidence="5">
    <location>
        <begin position="27"/>
        <end position="678"/>
    </location>
</feature>
<feature type="repeat" description="TPR" evidence="3">
    <location>
        <begin position="384"/>
        <end position="417"/>
    </location>
</feature>
<dbReference type="InterPro" id="IPR018392">
    <property type="entry name" value="LysM"/>
</dbReference>
<dbReference type="SUPFAM" id="SSF48452">
    <property type="entry name" value="TPR-like"/>
    <property type="match status" value="2"/>
</dbReference>
<keyword evidence="1" id="KW-0677">Repeat</keyword>
<dbReference type="Pfam" id="PF13414">
    <property type="entry name" value="TPR_11"/>
    <property type="match status" value="1"/>
</dbReference>
<evidence type="ECO:0000259" key="6">
    <source>
        <dbReference type="PROSITE" id="PS51782"/>
    </source>
</evidence>
<feature type="compositionally biased region" description="Low complexity" evidence="4">
    <location>
        <begin position="602"/>
        <end position="616"/>
    </location>
</feature>
<keyword evidence="5" id="KW-0732">Signal</keyword>
<evidence type="ECO:0000256" key="1">
    <source>
        <dbReference type="ARBA" id="ARBA00022737"/>
    </source>
</evidence>
<dbReference type="EMBL" id="JAMXQS010000001">
    <property type="protein sequence ID" value="MCO6048516.1"/>
    <property type="molecule type" value="Genomic_DNA"/>
</dbReference>
<comment type="caution">
    <text evidence="7">The sequence shown here is derived from an EMBL/GenBank/DDBJ whole genome shotgun (WGS) entry which is preliminary data.</text>
</comment>
<accession>A0ABT1C3F0</accession>
<dbReference type="Proteomes" id="UP001205906">
    <property type="component" value="Unassembled WGS sequence"/>
</dbReference>
<dbReference type="Pfam" id="PF00515">
    <property type="entry name" value="TPR_1"/>
    <property type="match status" value="1"/>
</dbReference>
<dbReference type="InterPro" id="IPR019734">
    <property type="entry name" value="TPR_rpt"/>
</dbReference>
<organism evidence="7 8">
    <name type="scientific">Mesorhizobium liriopis</name>
    <dbReference type="NCBI Taxonomy" id="2953882"/>
    <lineage>
        <taxon>Bacteria</taxon>
        <taxon>Pseudomonadati</taxon>
        <taxon>Pseudomonadota</taxon>
        <taxon>Alphaproteobacteria</taxon>
        <taxon>Hyphomicrobiales</taxon>
        <taxon>Phyllobacteriaceae</taxon>
        <taxon>Mesorhizobium</taxon>
    </lineage>
</organism>
<dbReference type="InterPro" id="IPR051685">
    <property type="entry name" value="Ycf3/AcsC/BcsC/TPR_MFPF"/>
</dbReference>
<keyword evidence="2 3" id="KW-0802">TPR repeat</keyword>
<evidence type="ECO:0000256" key="5">
    <source>
        <dbReference type="SAM" id="SignalP"/>
    </source>
</evidence>
<dbReference type="Pfam" id="PF01476">
    <property type="entry name" value="LysM"/>
    <property type="match status" value="1"/>
</dbReference>
<feature type="domain" description="LysM" evidence="6">
    <location>
        <begin position="625"/>
        <end position="674"/>
    </location>
</feature>
<dbReference type="PROSITE" id="PS50005">
    <property type="entry name" value="TPR"/>
    <property type="match status" value="4"/>
</dbReference>
<dbReference type="PANTHER" id="PTHR44943:SF8">
    <property type="entry name" value="TPR REPEAT-CONTAINING PROTEIN MJ0263"/>
    <property type="match status" value="1"/>
</dbReference>
<reference evidence="7 8" key="1">
    <citation type="submission" date="2022-06" db="EMBL/GenBank/DDBJ databases">
        <title>Mesorhizobium sp. strain RP14 Genome sequencing and assembly.</title>
        <authorList>
            <person name="Kim I."/>
        </authorList>
    </citation>
    <scope>NUCLEOTIDE SEQUENCE [LARGE SCALE GENOMIC DNA]</scope>
    <source>
        <strain evidence="8">RP14(2022)</strain>
    </source>
</reference>
<evidence type="ECO:0000313" key="8">
    <source>
        <dbReference type="Proteomes" id="UP001205906"/>
    </source>
</evidence>
<dbReference type="SMART" id="SM00028">
    <property type="entry name" value="TPR"/>
    <property type="match status" value="6"/>
</dbReference>
<feature type="signal peptide" evidence="5">
    <location>
        <begin position="1"/>
        <end position="26"/>
    </location>
</feature>
<dbReference type="RefSeq" id="WP_252815337.1">
    <property type="nucleotide sequence ID" value="NZ_JAMXQS010000001.1"/>
</dbReference>
<name>A0ABT1C3F0_9HYPH</name>
<dbReference type="Pfam" id="PF13432">
    <property type="entry name" value="TPR_16"/>
    <property type="match status" value="1"/>
</dbReference>
<feature type="repeat" description="TPR" evidence="3">
    <location>
        <begin position="44"/>
        <end position="77"/>
    </location>
</feature>
<dbReference type="PROSITE" id="PS51782">
    <property type="entry name" value="LYSM"/>
    <property type="match status" value="1"/>
</dbReference>
<dbReference type="PANTHER" id="PTHR44943">
    <property type="entry name" value="CELLULOSE SYNTHASE OPERON PROTEIN C"/>
    <property type="match status" value="1"/>
</dbReference>
<dbReference type="SUPFAM" id="SSF81901">
    <property type="entry name" value="HCP-like"/>
    <property type="match status" value="1"/>
</dbReference>
<keyword evidence="8" id="KW-1185">Reference proteome</keyword>
<evidence type="ECO:0000256" key="4">
    <source>
        <dbReference type="SAM" id="MobiDB-lite"/>
    </source>
</evidence>
<dbReference type="InterPro" id="IPR036779">
    <property type="entry name" value="LysM_dom_sf"/>
</dbReference>
<evidence type="ECO:0000256" key="3">
    <source>
        <dbReference type="PROSITE-ProRule" id="PRU00339"/>
    </source>
</evidence>
<dbReference type="SMART" id="SM00257">
    <property type="entry name" value="LysM"/>
    <property type="match status" value="1"/>
</dbReference>
<sequence length="678" mass="74306">MKLGRSWKAAWAAGTVLMAATLPLSAQEQNAAGDAKATIRASSFAGAFLAGRVAEVDNDYGNAVAYYQRALLLSPDNSELQQNLMLTLIAAGRFDEALPLAEKLKTRPEIERFSRLALAVDAIKKKKFFDAENFLKLALESDLDRVVTKVMTAWTQEGAGKGKEALATIDAIKGPDWFRVFTKYHRALIADASGQKNEAQKAYADLMEDADAAATAPDTFLRAAESYVGFLSRQNRKTDALDVIARSEEAAPGRVSTASLKKKVEAGEKIPATASNAQEGAAEILLNMASALNRSGGEPFVRLYLNYTLALHPGLDEALIQLASVDEQQKNAEGAIKLYERVPDDSALKRAAELQLGLNLADLKRYDEAIKHLSILRESDPDDMRTYLALGGVYAAREDYRSAANVYDQAAERLKNPEAGDWNVFYQRGIAYERLKEWPKAEPNFFKALELNPDQPQVLNYLGYSWVDMNMNLDRGLDMIRKAVELRPSDGYIVDSLGWAYYRLGRYPEAVTELERAVSLKPDDPVLNDHLGDGYWRVGRKLEATFQWAHARDLKPEPDLLTSVLKKLKEGLPDEPKPATSQATPQPAQPAPQPEPDKRTEAAPAAPVATEASAEPGAVPAVVPASYTVKAGQSLWSIANEALGDGNRYREILDLNPALRGNPARIRAGQELVLPAGQ</sequence>
<feature type="repeat" description="TPR" evidence="3">
    <location>
        <begin position="422"/>
        <end position="455"/>
    </location>
</feature>
<dbReference type="CDD" id="cd00118">
    <property type="entry name" value="LysM"/>
    <property type="match status" value="1"/>
</dbReference>
<feature type="repeat" description="TPR" evidence="3">
    <location>
        <begin position="491"/>
        <end position="524"/>
    </location>
</feature>
<dbReference type="SUPFAM" id="SSF54106">
    <property type="entry name" value="LysM domain"/>
    <property type="match status" value="1"/>
</dbReference>
<dbReference type="Pfam" id="PF14559">
    <property type="entry name" value="TPR_19"/>
    <property type="match status" value="1"/>
</dbReference>